<feature type="compositionally biased region" description="Low complexity" evidence="1">
    <location>
        <begin position="36"/>
        <end position="65"/>
    </location>
</feature>
<organism evidence="2 3">
    <name type="scientific">Microthyrium microscopicum</name>
    <dbReference type="NCBI Taxonomy" id="703497"/>
    <lineage>
        <taxon>Eukaryota</taxon>
        <taxon>Fungi</taxon>
        <taxon>Dikarya</taxon>
        <taxon>Ascomycota</taxon>
        <taxon>Pezizomycotina</taxon>
        <taxon>Dothideomycetes</taxon>
        <taxon>Dothideomycetes incertae sedis</taxon>
        <taxon>Microthyriales</taxon>
        <taxon>Microthyriaceae</taxon>
        <taxon>Microthyrium</taxon>
    </lineage>
</organism>
<accession>A0A6A6U2P7</accession>
<reference evidence="2" key="1">
    <citation type="journal article" date="2020" name="Stud. Mycol.">
        <title>101 Dothideomycetes genomes: a test case for predicting lifestyles and emergence of pathogens.</title>
        <authorList>
            <person name="Haridas S."/>
            <person name="Albert R."/>
            <person name="Binder M."/>
            <person name="Bloem J."/>
            <person name="Labutti K."/>
            <person name="Salamov A."/>
            <person name="Andreopoulos B."/>
            <person name="Baker S."/>
            <person name="Barry K."/>
            <person name="Bills G."/>
            <person name="Bluhm B."/>
            <person name="Cannon C."/>
            <person name="Castanera R."/>
            <person name="Culley D."/>
            <person name="Daum C."/>
            <person name="Ezra D."/>
            <person name="Gonzalez J."/>
            <person name="Henrissat B."/>
            <person name="Kuo A."/>
            <person name="Liang C."/>
            <person name="Lipzen A."/>
            <person name="Lutzoni F."/>
            <person name="Magnuson J."/>
            <person name="Mondo S."/>
            <person name="Nolan M."/>
            <person name="Ohm R."/>
            <person name="Pangilinan J."/>
            <person name="Park H.-J."/>
            <person name="Ramirez L."/>
            <person name="Alfaro M."/>
            <person name="Sun H."/>
            <person name="Tritt A."/>
            <person name="Yoshinaga Y."/>
            <person name="Zwiers L.-H."/>
            <person name="Turgeon B."/>
            <person name="Goodwin S."/>
            <person name="Spatafora J."/>
            <person name="Crous P."/>
            <person name="Grigoriev I."/>
        </authorList>
    </citation>
    <scope>NUCLEOTIDE SEQUENCE</scope>
    <source>
        <strain evidence="2">CBS 115976</strain>
    </source>
</reference>
<dbReference type="EMBL" id="MU004240">
    <property type="protein sequence ID" value="KAF2665408.1"/>
    <property type="molecule type" value="Genomic_DNA"/>
</dbReference>
<feature type="region of interest" description="Disordered" evidence="1">
    <location>
        <begin position="153"/>
        <end position="190"/>
    </location>
</feature>
<sequence length="545" mass="59759">MNITMYFQILLSATFRAHSSFFIVTEVSYTMAYRRPSPSSPKSESFPQRTTSSSSNNSRQRPAAAPENRLLQAMRKRQAAIAADKAREAERREADHHELDVQEYPKGSNDPSARPEPSTAQNQDASEADINRWMEQQDRWMREQGQFALQATAERVAHDADENSSVTATPGPESSKKGKERAGAESPGLGPYSSIEEYLSHAAGVIKGYHGYPLSYEEARREILDLSKLCLVDWKSEDAKKLFDEILIALASIFQPDETSLFNPREITQETTSSYPWAQPVVPTTPMSPEGYIPIAIGRDIPSGNTPMSPRDKPLPPPPDEDEIDVDYSCIPPPIDWKKVNQLPERPPTPPPREPSPTPSSMYSLYHSLPDSQQPDPTMASRLSRPVSDLSSGHISAHHFSNQQSTRTIQQPIHSTKQSPSPTRQRLASPHLNIIHDPAHGGPTLTRPNVQPILVPPASRPHGPSPLGPSRGRPLASAPVLSPIIGSPTGSSGYGGPSPGTSPPGRQPQPGWGAWPPGSQPGFQRNGIRGLRGIAEEEDQFCRPM</sequence>
<feature type="compositionally biased region" description="Basic and acidic residues" evidence="1">
    <location>
        <begin position="84"/>
        <end position="100"/>
    </location>
</feature>
<feature type="region of interest" description="Disordered" evidence="1">
    <location>
        <begin position="33"/>
        <end position="128"/>
    </location>
</feature>
<feature type="compositionally biased region" description="Polar residues" evidence="1">
    <location>
        <begin position="389"/>
        <end position="426"/>
    </location>
</feature>
<dbReference type="Proteomes" id="UP000799302">
    <property type="component" value="Unassembled WGS sequence"/>
</dbReference>
<feature type="region of interest" description="Disordered" evidence="1">
    <location>
        <begin position="296"/>
        <end position="529"/>
    </location>
</feature>
<evidence type="ECO:0000313" key="3">
    <source>
        <dbReference type="Proteomes" id="UP000799302"/>
    </source>
</evidence>
<gene>
    <name evidence="2" type="ORF">BT63DRAFT_65144</name>
</gene>
<feature type="compositionally biased region" description="Low complexity" evidence="1">
    <location>
        <begin position="482"/>
        <end position="491"/>
    </location>
</feature>
<protein>
    <submittedName>
        <fullName evidence="2">Uncharacterized protein</fullName>
    </submittedName>
</protein>
<evidence type="ECO:0000313" key="2">
    <source>
        <dbReference type="EMBL" id="KAF2665408.1"/>
    </source>
</evidence>
<proteinExistence type="predicted"/>
<keyword evidence="3" id="KW-1185">Reference proteome</keyword>
<dbReference type="AlphaFoldDB" id="A0A6A6U2P7"/>
<feature type="compositionally biased region" description="Basic and acidic residues" evidence="1">
    <location>
        <begin position="174"/>
        <end position="183"/>
    </location>
</feature>
<name>A0A6A6U2P7_9PEZI</name>
<feature type="compositionally biased region" description="Pro residues" evidence="1">
    <location>
        <begin position="454"/>
        <end position="467"/>
    </location>
</feature>
<evidence type="ECO:0000256" key="1">
    <source>
        <dbReference type="SAM" id="MobiDB-lite"/>
    </source>
</evidence>
<feature type="compositionally biased region" description="Pro residues" evidence="1">
    <location>
        <begin position="345"/>
        <end position="358"/>
    </location>
</feature>
<feature type="compositionally biased region" description="Low complexity" evidence="1">
    <location>
        <begin position="508"/>
        <end position="522"/>
    </location>
</feature>